<sequence>MSDPDTERKHSIPDSVRDHLTAAHKHAETDQALYHIRAALQISESEVEATDDAADPLAK</sequence>
<evidence type="ECO:0000313" key="1">
    <source>
        <dbReference type="EMBL" id="NLV08220.1"/>
    </source>
</evidence>
<dbReference type="RefSeq" id="WP_170084489.1">
    <property type="nucleotide sequence ID" value="NZ_WOWB01000006.1"/>
</dbReference>
<reference evidence="1" key="1">
    <citation type="submission" date="2019-12" db="EMBL/GenBank/DDBJ databases">
        <title>The whole-genome sequencing of Haloarcula japonica strain pws8.</title>
        <authorList>
            <person name="Verma D.K."/>
            <person name="Gopal K."/>
            <person name="Prasad E.S."/>
        </authorList>
    </citation>
    <scope>NUCLEOTIDE SEQUENCE</scope>
    <source>
        <strain evidence="1">Pws8</strain>
    </source>
</reference>
<protein>
    <submittedName>
        <fullName evidence="1">Uncharacterized protein</fullName>
    </submittedName>
</protein>
<proteinExistence type="predicted"/>
<comment type="caution">
    <text evidence="1">The sequence shown here is derived from an EMBL/GenBank/DDBJ whole genome shotgun (WGS) entry which is preliminary data.</text>
</comment>
<dbReference type="Proteomes" id="UP000610611">
    <property type="component" value="Unassembled WGS sequence"/>
</dbReference>
<dbReference type="AlphaFoldDB" id="A0A847U9R5"/>
<accession>A0A847U9R5</accession>
<name>A0A847U9R5_9EURY</name>
<organism evidence="1 2">
    <name type="scientific">Haloarcula rubripromontorii</name>
    <dbReference type="NCBI Taxonomy" id="1705562"/>
    <lineage>
        <taxon>Archaea</taxon>
        <taxon>Methanobacteriati</taxon>
        <taxon>Methanobacteriota</taxon>
        <taxon>Stenosarchaea group</taxon>
        <taxon>Halobacteria</taxon>
        <taxon>Halobacteriales</taxon>
        <taxon>Haloarculaceae</taxon>
        <taxon>Haloarcula</taxon>
    </lineage>
</organism>
<evidence type="ECO:0000313" key="2">
    <source>
        <dbReference type="Proteomes" id="UP000610611"/>
    </source>
</evidence>
<gene>
    <name evidence="1" type="ORF">GOC83_19045</name>
</gene>
<dbReference type="EMBL" id="WOWB01000006">
    <property type="protein sequence ID" value="NLV08220.1"/>
    <property type="molecule type" value="Genomic_DNA"/>
</dbReference>